<dbReference type="RefSeq" id="WP_185008621.1">
    <property type="nucleotide sequence ID" value="NZ_BAAAUI010000063.1"/>
</dbReference>
<dbReference type="SMART" id="SM00327">
    <property type="entry name" value="VWA"/>
    <property type="match status" value="1"/>
</dbReference>
<feature type="domain" description="VWFA" evidence="1">
    <location>
        <begin position="401"/>
        <end position="576"/>
    </location>
</feature>
<evidence type="ECO:0000259" key="1">
    <source>
        <dbReference type="PROSITE" id="PS50234"/>
    </source>
</evidence>
<evidence type="ECO:0000313" key="3">
    <source>
        <dbReference type="Proteomes" id="UP000533598"/>
    </source>
</evidence>
<dbReference type="Gene3D" id="3.40.50.410">
    <property type="entry name" value="von Willebrand factor, type A domain"/>
    <property type="match status" value="1"/>
</dbReference>
<gene>
    <name evidence="2" type="ORF">HNR67_007904</name>
</gene>
<evidence type="ECO:0000313" key="2">
    <source>
        <dbReference type="EMBL" id="MBB4681786.1"/>
    </source>
</evidence>
<dbReference type="InterPro" id="IPR002035">
    <property type="entry name" value="VWF_A"/>
</dbReference>
<keyword evidence="3" id="KW-1185">Reference proteome</keyword>
<dbReference type="InterPro" id="IPR036465">
    <property type="entry name" value="vWFA_dom_sf"/>
</dbReference>
<accession>A0A7W7FWR9</accession>
<protein>
    <submittedName>
        <fullName evidence="2">Uncharacterized protein YegL</fullName>
    </submittedName>
</protein>
<dbReference type="CDD" id="cd00198">
    <property type="entry name" value="vWFA"/>
    <property type="match status" value="1"/>
</dbReference>
<name>A0A7W7FWR9_9PSEU</name>
<dbReference type="AlphaFoldDB" id="A0A7W7FWR9"/>
<comment type="caution">
    <text evidence="2">The sequence shown here is derived from an EMBL/GenBank/DDBJ whole genome shotgun (WGS) entry which is preliminary data.</text>
</comment>
<organism evidence="2 3">
    <name type="scientific">Crossiella cryophila</name>
    <dbReference type="NCBI Taxonomy" id="43355"/>
    <lineage>
        <taxon>Bacteria</taxon>
        <taxon>Bacillati</taxon>
        <taxon>Actinomycetota</taxon>
        <taxon>Actinomycetes</taxon>
        <taxon>Pseudonocardiales</taxon>
        <taxon>Pseudonocardiaceae</taxon>
        <taxon>Crossiella</taxon>
    </lineage>
</organism>
<dbReference type="Proteomes" id="UP000533598">
    <property type="component" value="Unassembled WGS sequence"/>
</dbReference>
<dbReference type="EMBL" id="JACHMH010000001">
    <property type="protein sequence ID" value="MBB4681786.1"/>
    <property type="molecule type" value="Genomic_DNA"/>
</dbReference>
<dbReference type="SUPFAM" id="SSF53300">
    <property type="entry name" value="vWA-like"/>
    <property type="match status" value="1"/>
</dbReference>
<dbReference type="Pfam" id="PF00092">
    <property type="entry name" value="VWA"/>
    <property type="match status" value="1"/>
</dbReference>
<sequence length="588" mass="65076">MTEPEYEGVLRRVFGMIVPGHRVFVTPSGQPSTRANPLGFTVAFPVSQVLAAGHFHPVWQELAGTLPYQMISYLAGHEAMHAWEHTQGYRPQPANTLRGVIANILADIRGDHLPILDTLSHWPLNRELAYLCLLEPYGEPADAAAGSSAVRDAQRLLAWGMLIMRCGRLRRDDGSETDSPADPVFAAVWPEIASILVRARHTSWHHAATMGEELINVLWEWVRQREHDGEEGEHTSREEFERQLLDHLHATSHPAHCIGRNSPEGRPRPRGDLLRFLREAVDHQGYRRAVMQIYHEQRGPQNYAELVLPPEEWARQQADPVILEVVRRWVDLVPVLTQQFAAVLRPLLTAPARRRCPSSSGPRLDLERQAGRVYLNAHYQVEHAPRIWLDRLKSSRLHRLQCVLLLDCSASMLDPETGPKPAPAAHAAAAALVNSVGELDGLAAIGIAGFAGKVMVIRDLADSASVANVQEWLAQAQASGVQTRLAPAVAWAAAQFARVEADRRTRRLLLIITDACLDDGDLVSSAAQVSKIDEDVLVVAIGVGEAIQRQLRRVVPVVVTVSPDRVDQLPLLVQQVLEDAIGQDRVLG</sequence>
<proteinExistence type="predicted"/>
<dbReference type="PROSITE" id="PS50234">
    <property type="entry name" value="VWFA"/>
    <property type="match status" value="1"/>
</dbReference>
<reference evidence="2 3" key="1">
    <citation type="submission" date="2020-08" db="EMBL/GenBank/DDBJ databases">
        <title>Sequencing the genomes of 1000 actinobacteria strains.</title>
        <authorList>
            <person name="Klenk H.-P."/>
        </authorList>
    </citation>
    <scope>NUCLEOTIDE SEQUENCE [LARGE SCALE GENOMIC DNA]</scope>
    <source>
        <strain evidence="2 3">DSM 44230</strain>
    </source>
</reference>